<organism evidence="2">
    <name type="scientific">marine sediment metagenome</name>
    <dbReference type="NCBI Taxonomy" id="412755"/>
    <lineage>
        <taxon>unclassified sequences</taxon>
        <taxon>metagenomes</taxon>
        <taxon>ecological metagenomes</taxon>
    </lineage>
</organism>
<dbReference type="Gene3D" id="2.130.10.10">
    <property type="entry name" value="YVTN repeat-like/Quinoprotein amine dehydrogenase"/>
    <property type="match status" value="2"/>
</dbReference>
<dbReference type="AlphaFoldDB" id="A0A0F9DHT5"/>
<gene>
    <name evidence="2" type="ORF">LCGC14_2487100</name>
</gene>
<dbReference type="EMBL" id="LAZR01039321">
    <property type="protein sequence ID" value="KKL17286.1"/>
    <property type="molecule type" value="Genomic_DNA"/>
</dbReference>
<dbReference type="InterPro" id="IPR018391">
    <property type="entry name" value="PQQ_b-propeller_rpt"/>
</dbReference>
<dbReference type="InterPro" id="IPR002372">
    <property type="entry name" value="PQQ_rpt_dom"/>
</dbReference>
<evidence type="ECO:0000259" key="1">
    <source>
        <dbReference type="Pfam" id="PF13360"/>
    </source>
</evidence>
<proteinExistence type="predicted"/>
<dbReference type="SUPFAM" id="SSF50998">
    <property type="entry name" value="Quinoprotein alcohol dehydrogenase-like"/>
    <property type="match status" value="1"/>
</dbReference>
<sequence>MWLIDADMILRCLDASTGRQEWQLKTGIPPEAKVTHAAHYRGKLWVMYSANGKVDSRTRDKGWTVVVFSAKEPKLLHEPEIPTAVASMTFSEGEVFMAPQHGTGQIYAIDTQTATIKRKLLRGRNGAKCTPLLATPNWLFYRHQAGSGFTRIDRKTWKFHIYDRIRSSCHYPGLPANGLLYVQGPGCNCAHPFRGNVALTVGVRRAVAPKATDDRLVKGPAYADSFTPAKGKVWASFRADATRSGQTDQGPALPLERAWSAQLTGDLTPLAAGGGLVFCGSSNRKLIALDVGTGKVRWQAIVGGRI</sequence>
<feature type="domain" description="Pyrrolo-quinoline quinone repeat" evidence="1">
    <location>
        <begin position="259"/>
        <end position="300"/>
    </location>
</feature>
<feature type="non-terminal residue" evidence="2">
    <location>
        <position position="306"/>
    </location>
</feature>
<dbReference type="InterPro" id="IPR011047">
    <property type="entry name" value="Quinoprotein_ADH-like_sf"/>
</dbReference>
<reference evidence="2" key="1">
    <citation type="journal article" date="2015" name="Nature">
        <title>Complex archaea that bridge the gap between prokaryotes and eukaryotes.</title>
        <authorList>
            <person name="Spang A."/>
            <person name="Saw J.H."/>
            <person name="Jorgensen S.L."/>
            <person name="Zaremba-Niedzwiedzka K."/>
            <person name="Martijn J."/>
            <person name="Lind A.E."/>
            <person name="van Eijk R."/>
            <person name="Schleper C."/>
            <person name="Guy L."/>
            <person name="Ettema T.J."/>
        </authorList>
    </citation>
    <scope>NUCLEOTIDE SEQUENCE</scope>
</reference>
<comment type="caution">
    <text evidence="2">The sequence shown here is derived from an EMBL/GenBank/DDBJ whole genome shotgun (WGS) entry which is preliminary data.</text>
</comment>
<protein>
    <recommendedName>
        <fullName evidence="1">Pyrrolo-quinoline quinone repeat domain-containing protein</fullName>
    </recommendedName>
</protein>
<dbReference type="InterPro" id="IPR015943">
    <property type="entry name" value="WD40/YVTN_repeat-like_dom_sf"/>
</dbReference>
<dbReference type="SMART" id="SM00564">
    <property type="entry name" value="PQQ"/>
    <property type="match status" value="1"/>
</dbReference>
<dbReference type="Pfam" id="PF13360">
    <property type="entry name" value="PQQ_2"/>
    <property type="match status" value="1"/>
</dbReference>
<name>A0A0F9DHT5_9ZZZZ</name>
<evidence type="ECO:0000313" key="2">
    <source>
        <dbReference type="EMBL" id="KKL17286.1"/>
    </source>
</evidence>
<accession>A0A0F9DHT5</accession>